<protein>
    <submittedName>
        <fullName evidence="1">Uncharacterized protein</fullName>
    </submittedName>
</protein>
<reference evidence="1 2" key="1">
    <citation type="submission" date="2024-08" db="EMBL/GenBank/DDBJ databases">
        <title>Genome sequence of Streptomyces aureus CACIA-1.46HGO.</title>
        <authorList>
            <person name="Evangelista-Martinez Z."/>
        </authorList>
    </citation>
    <scope>NUCLEOTIDE SEQUENCE [LARGE SCALE GENOMIC DNA]</scope>
    <source>
        <strain evidence="1 2">CACIA-1.46HGO</strain>
    </source>
</reference>
<dbReference type="Proteomes" id="UP001571476">
    <property type="component" value="Unassembled WGS sequence"/>
</dbReference>
<dbReference type="EMBL" id="JBGOSP010000002">
    <property type="protein sequence ID" value="MFA3835768.1"/>
    <property type="molecule type" value="Genomic_DNA"/>
</dbReference>
<sequence length="67" mass="7207">MTHIKTGSKLTVRHLNSSGKWTALHASTTVKKGGIYGVHVKLSSKGAQQLRVAHHNTLSPIVHVTVT</sequence>
<dbReference type="RefSeq" id="WP_372561727.1">
    <property type="nucleotide sequence ID" value="NZ_JBGOSP010000002.1"/>
</dbReference>
<accession>A0ABV4SFN0</accession>
<evidence type="ECO:0000313" key="1">
    <source>
        <dbReference type="EMBL" id="MFA3835768.1"/>
    </source>
</evidence>
<organism evidence="1 2">
    <name type="scientific">Streptomyces aureus</name>
    <dbReference type="NCBI Taxonomy" id="193461"/>
    <lineage>
        <taxon>Bacteria</taxon>
        <taxon>Bacillati</taxon>
        <taxon>Actinomycetota</taxon>
        <taxon>Actinomycetes</taxon>
        <taxon>Kitasatosporales</taxon>
        <taxon>Streptomycetaceae</taxon>
        <taxon>Streptomyces</taxon>
    </lineage>
</organism>
<gene>
    <name evidence="1" type="ORF">ACEG43_06205</name>
</gene>
<evidence type="ECO:0000313" key="2">
    <source>
        <dbReference type="Proteomes" id="UP001571476"/>
    </source>
</evidence>
<comment type="caution">
    <text evidence="1">The sequence shown here is derived from an EMBL/GenBank/DDBJ whole genome shotgun (WGS) entry which is preliminary data.</text>
</comment>
<proteinExistence type="predicted"/>
<keyword evidence="2" id="KW-1185">Reference proteome</keyword>
<name>A0ABV4SFN0_9ACTN</name>